<dbReference type="AlphaFoldDB" id="A0A812VAW3"/>
<reference evidence="1" key="1">
    <citation type="submission" date="2021-02" db="EMBL/GenBank/DDBJ databases">
        <authorList>
            <person name="Dougan E. K."/>
            <person name="Rhodes N."/>
            <person name="Thang M."/>
            <person name="Chan C."/>
        </authorList>
    </citation>
    <scope>NUCLEOTIDE SEQUENCE</scope>
</reference>
<feature type="non-terminal residue" evidence="1">
    <location>
        <position position="1"/>
    </location>
</feature>
<dbReference type="InterPro" id="IPR032675">
    <property type="entry name" value="LRR_dom_sf"/>
</dbReference>
<dbReference type="Proteomes" id="UP000601435">
    <property type="component" value="Unassembled WGS sequence"/>
</dbReference>
<comment type="caution">
    <text evidence="1">The sequence shown here is derived from an EMBL/GenBank/DDBJ whole genome shotgun (WGS) entry which is preliminary data.</text>
</comment>
<keyword evidence="2" id="KW-1185">Reference proteome</keyword>
<protein>
    <submittedName>
        <fullName evidence="1">NLRC3 protein</fullName>
    </submittedName>
</protein>
<dbReference type="EMBL" id="CAJNJA010029341">
    <property type="protein sequence ID" value="CAE7624998.1"/>
    <property type="molecule type" value="Genomic_DNA"/>
</dbReference>
<dbReference type="Gene3D" id="3.80.10.10">
    <property type="entry name" value="Ribonuclease Inhibitor"/>
    <property type="match status" value="1"/>
</dbReference>
<evidence type="ECO:0000313" key="2">
    <source>
        <dbReference type="Proteomes" id="UP000601435"/>
    </source>
</evidence>
<proteinExistence type="predicted"/>
<evidence type="ECO:0000313" key="1">
    <source>
        <dbReference type="EMBL" id="CAE7624998.1"/>
    </source>
</evidence>
<sequence>ALADALQSNKTVTDINLDGYKIGDEGAKALADALNSNRAKARRCPRGFSSLQFRPPLSCERH</sequence>
<name>A0A812VAW3_9DINO</name>
<organism evidence="1 2">
    <name type="scientific">Symbiodinium necroappetens</name>
    <dbReference type="NCBI Taxonomy" id="1628268"/>
    <lineage>
        <taxon>Eukaryota</taxon>
        <taxon>Sar</taxon>
        <taxon>Alveolata</taxon>
        <taxon>Dinophyceae</taxon>
        <taxon>Suessiales</taxon>
        <taxon>Symbiodiniaceae</taxon>
        <taxon>Symbiodinium</taxon>
    </lineage>
</organism>
<dbReference type="SUPFAM" id="SSF52047">
    <property type="entry name" value="RNI-like"/>
    <property type="match status" value="1"/>
</dbReference>
<gene>
    <name evidence="1" type="primary">NLRC3</name>
    <name evidence="1" type="ORF">SNEC2469_LOCUS17647</name>
</gene>
<accession>A0A812VAW3</accession>